<comment type="caution">
    <text evidence="2">The sequence shown here is derived from an EMBL/GenBank/DDBJ whole genome shotgun (WGS) entry which is preliminary data.</text>
</comment>
<sequence>MNESFGYPYPTYIPSKTTNGCVAGVVSISLIAWFIQSCQTRFQPTRISVLLLVSHMTIFIELIVRATVPAEKQNSRTVFAITNMLFAIGQRMIIVGNFAFVMEIHHKKSRFILLSAMLCVITSGVLMVPANMLAFKPENISTSYLFRELSASVLLIGTVVFYPVWYWSRTIHDMNSKALVLMCVSSIMCLTVGIFNLLQSLQEFYTTINHHEGWFFGFQMVPIIFAHFTWSACHPKRSLTTNSGYEKETQREGLAIGEHFPENTI</sequence>
<keyword evidence="1" id="KW-0472">Membrane</keyword>
<reference evidence="2" key="1">
    <citation type="submission" date="2021-02" db="EMBL/GenBank/DDBJ databases">
        <authorList>
            <person name="Nowell W R."/>
        </authorList>
    </citation>
    <scope>NUCLEOTIDE SEQUENCE</scope>
</reference>
<keyword evidence="1" id="KW-1133">Transmembrane helix</keyword>
<keyword evidence="3" id="KW-1185">Reference proteome</keyword>
<feature type="transmembrane region" description="Helical" evidence="1">
    <location>
        <begin position="179"/>
        <end position="201"/>
    </location>
</feature>
<evidence type="ECO:0000313" key="3">
    <source>
        <dbReference type="Proteomes" id="UP000663828"/>
    </source>
</evidence>
<keyword evidence="1" id="KW-0812">Transmembrane</keyword>
<feature type="transmembrane region" description="Helical" evidence="1">
    <location>
        <begin position="47"/>
        <end position="66"/>
    </location>
</feature>
<dbReference type="Proteomes" id="UP000663828">
    <property type="component" value="Unassembled WGS sequence"/>
</dbReference>
<name>A0A814TGD7_ADIRI</name>
<dbReference type="AlphaFoldDB" id="A0A814TGD7"/>
<organism evidence="2 3">
    <name type="scientific">Adineta ricciae</name>
    <name type="common">Rotifer</name>
    <dbReference type="NCBI Taxonomy" id="249248"/>
    <lineage>
        <taxon>Eukaryota</taxon>
        <taxon>Metazoa</taxon>
        <taxon>Spiralia</taxon>
        <taxon>Gnathifera</taxon>
        <taxon>Rotifera</taxon>
        <taxon>Eurotatoria</taxon>
        <taxon>Bdelloidea</taxon>
        <taxon>Adinetida</taxon>
        <taxon>Adinetidae</taxon>
        <taxon>Adineta</taxon>
    </lineage>
</organism>
<feature type="transmembrane region" description="Helical" evidence="1">
    <location>
        <begin position="149"/>
        <end position="167"/>
    </location>
</feature>
<accession>A0A814TGD7</accession>
<evidence type="ECO:0000256" key="1">
    <source>
        <dbReference type="SAM" id="Phobius"/>
    </source>
</evidence>
<protein>
    <submittedName>
        <fullName evidence="2">Uncharacterized protein</fullName>
    </submittedName>
</protein>
<feature type="transmembrane region" description="Helical" evidence="1">
    <location>
        <begin position="111"/>
        <end position="129"/>
    </location>
</feature>
<feature type="transmembrane region" description="Helical" evidence="1">
    <location>
        <begin position="213"/>
        <end position="233"/>
    </location>
</feature>
<gene>
    <name evidence="2" type="ORF">XAT740_LOCUS21415</name>
</gene>
<feature type="transmembrane region" description="Helical" evidence="1">
    <location>
        <begin position="78"/>
        <end position="99"/>
    </location>
</feature>
<dbReference type="EMBL" id="CAJNOR010001536">
    <property type="protein sequence ID" value="CAF1159720.1"/>
    <property type="molecule type" value="Genomic_DNA"/>
</dbReference>
<proteinExistence type="predicted"/>
<feature type="transmembrane region" description="Helical" evidence="1">
    <location>
        <begin position="17"/>
        <end position="35"/>
    </location>
</feature>
<evidence type="ECO:0000313" key="2">
    <source>
        <dbReference type="EMBL" id="CAF1159720.1"/>
    </source>
</evidence>